<feature type="domain" description="Isopropylmalate dehydrogenase-like" evidence="3">
    <location>
        <begin position="5"/>
        <end position="357"/>
    </location>
</feature>
<reference evidence="4" key="1">
    <citation type="journal article" date="2008" name="Chem. Biol.">
        <title>Cloning, expression, and biochemical characterization of Streptomyces rubellomurinus genes required for biosynthesis of antimalarial compound FR900098.</title>
        <authorList>
            <person name="Eliot A.C."/>
            <person name="Griffin B.M."/>
            <person name="Thomas P.M."/>
            <person name="Johannes T.W."/>
            <person name="Kelleher N.L."/>
            <person name="Zhao H."/>
            <person name="Metcalf W.W."/>
        </authorList>
    </citation>
    <scope>NUCLEOTIDE SEQUENCE</scope>
    <source>
        <strain evidence="4">ATCC 31215</strain>
    </source>
</reference>
<dbReference type="SMART" id="SM01329">
    <property type="entry name" value="Iso_dh"/>
    <property type="match status" value="1"/>
</dbReference>
<dbReference type="EMBL" id="JZKH01000051">
    <property type="protein sequence ID" value="KJS60089.1"/>
    <property type="molecule type" value="Genomic_DNA"/>
</dbReference>
<dbReference type="SUPFAM" id="SSF53659">
    <property type="entry name" value="Isocitrate/Isopropylmalate dehydrogenase-like"/>
    <property type="match status" value="1"/>
</dbReference>
<evidence type="ECO:0000313" key="5">
    <source>
        <dbReference type="EMBL" id="KJS60089.1"/>
    </source>
</evidence>
<dbReference type="InterPro" id="IPR024084">
    <property type="entry name" value="IsoPropMal-DH-like_dom"/>
</dbReference>
<dbReference type="PANTHER" id="PTHR11835">
    <property type="entry name" value="DECARBOXYLATING DEHYDROGENASES-ISOCITRATE, ISOPROPYLMALATE, TARTRATE"/>
    <property type="match status" value="1"/>
</dbReference>
<dbReference type="InterPro" id="IPR019818">
    <property type="entry name" value="IsoCit/isopropylmalate_DH_CS"/>
</dbReference>
<evidence type="ECO:0000256" key="1">
    <source>
        <dbReference type="ARBA" id="ARBA00007769"/>
    </source>
</evidence>
<organism evidence="4">
    <name type="scientific">Streptomyces rubellomurinus (strain ATCC 31215)</name>
    <dbReference type="NCBI Taxonomy" id="359131"/>
    <lineage>
        <taxon>Bacteria</taxon>
        <taxon>Bacillati</taxon>
        <taxon>Actinomycetota</taxon>
        <taxon>Actinomycetes</taxon>
        <taxon>Kitasatosporales</taxon>
        <taxon>Streptomycetaceae</taxon>
        <taxon>Streptomyces</taxon>
    </lineage>
</organism>
<protein>
    <submittedName>
        <fullName evidence="4">FrbE</fullName>
    </submittedName>
    <submittedName>
        <fullName evidence="5">Isocitrate dehydrogenase</fullName>
    </submittedName>
</protein>
<dbReference type="PATRIC" id="fig|359131.3.peg.5650"/>
<accession>Q0ZQ44</accession>
<dbReference type="GO" id="GO:0000287">
    <property type="term" value="F:magnesium ion binding"/>
    <property type="evidence" value="ECO:0007669"/>
    <property type="project" value="InterPro"/>
</dbReference>
<sequence>MRKHTVTLIAGDGSGPELVAAARTVLDTAAGSAGFHLDWDVRPAGQGALRSVGELLPASTLDSIRRNGVALKGPTTTPIGVGHRSVNITIRRELDLYACVRPVRVWPGAGAVDSGIDVVVVRENTEDVYSGLEYPADSDGAAVVSATLSEFGHADPGIAFSLKPITPGGSRRIVAFALDHARKNGRRKVEVGADVYRYPRTEGLFFEAARELGPEYPDIVTATVPVTVLCDSLVRDPADRDVLVLPNLYGDVISDVTAALVGGLGMAPGANIGDRTAVFEATHGSAPEFAGSNRLNPTALILSGCMLLDHLGEAPTAARIRAAVRSVLEEGRSVTFDLLPPDRAARAVTTTAYAEAVIERLRDIG</sequence>
<reference evidence="5 6" key="2">
    <citation type="submission" date="2015-02" db="EMBL/GenBank/DDBJ databases">
        <authorList>
            <person name="Ju K.-S."/>
            <person name="Doroghazi J.R."/>
            <person name="Metcalf W."/>
        </authorList>
    </citation>
    <scope>NUCLEOTIDE SEQUENCE [LARGE SCALE GENOMIC DNA]</scope>
    <source>
        <strain evidence="5 6">ATCC 31215</strain>
    </source>
</reference>
<dbReference type="PROSITE" id="PS00470">
    <property type="entry name" value="IDH_IMDH"/>
    <property type="match status" value="1"/>
</dbReference>
<name>Q0ZQ44_STRR3</name>
<dbReference type="GO" id="GO:0006099">
    <property type="term" value="P:tricarboxylic acid cycle"/>
    <property type="evidence" value="ECO:0007669"/>
    <property type="project" value="TreeGrafter"/>
</dbReference>
<dbReference type="Pfam" id="PF00180">
    <property type="entry name" value="Iso_dh"/>
    <property type="match status" value="1"/>
</dbReference>
<evidence type="ECO:0000313" key="6">
    <source>
        <dbReference type="Proteomes" id="UP000033699"/>
    </source>
</evidence>
<proteinExistence type="inferred from homology"/>
<comment type="similarity">
    <text evidence="1">Belongs to the isocitrate and isopropylmalate dehydrogenases family.</text>
</comment>
<dbReference type="PANTHER" id="PTHR11835:SF34">
    <property type="entry name" value="ISOCITRATE DEHYDROGENASE [NAD] SUBUNIT ALPHA, MITOCHONDRIAL"/>
    <property type="match status" value="1"/>
</dbReference>
<dbReference type="RefSeq" id="WP_045699992.1">
    <property type="nucleotide sequence ID" value="NZ_JZKH01000051.1"/>
</dbReference>
<keyword evidence="6" id="KW-1185">Reference proteome</keyword>
<evidence type="ECO:0000313" key="4">
    <source>
        <dbReference type="EMBL" id="ABB90394.1"/>
    </source>
</evidence>
<evidence type="ECO:0000256" key="2">
    <source>
        <dbReference type="ARBA" id="ARBA00023002"/>
    </source>
</evidence>
<dbReference type="Proteomes" id="UP000033699">
    <property type="component" value="Unassembled WGS sequence"/>
</dbReference>
<dbReference type="OrthoDB" id="5289857at2"/>
<dbReference type="Gene3D" id="3.40.718.10">
    <property type="entry name" value="Isopropylmalate Dehydrogenase"/>
    <property type="match status" value="1"/>
</dbReference>
<dbReference type="GO" id="GO:0006102">
    <property type="term" value="P:isocitrate metabolic process"/>
    <property type="evidence" value="ECO:0007669"/>
    <property type="project" value="TreeGrafter"/>
</dbReference>
<dbReference type="GO" id="GO:0051287">
    <property type="term" value="F:NAD binding"/>
    <property type="evidence" value="ECO:0007669"/>
    <property type="project" value="InterPro"/>
</dbReference>
<gene>
    <name evidence="4" type="primary">frbE</name>
    <name evidence="5" type="ORF">VM95_23215</name>
</gene>
<evidence type="ECO:0000259" key="3">
    <source>
        <dbReference type="SMART" id="SM01329"/>
    </source>
</evidence>
<dbReference type="GO" id="GO:0004449">
    <property type="term" value="F:isocitrate dehydrogenase (NAD+) activity"/>
    <property type="evidence" value="ECO:0007669"/>
    <property type="project" value="TreeGrafter"/>
</dbReference>
<keyword evidence="2" id="KW-0560">Oxidoreductase</keyword>
<dbReference type="AlphaFoldDB" id="Q0ZQ44"/>
<dbReference type="EMBL" id="DQ267750">
    <property type="protein sequence ID" value="ABB90394.1"/>
    <property type="molecule type" value="Genomic_DNA"/>
</dbReference>